<dbReference type="NCBIfam" id="TIGR02605">
    <property type="entry name" value="CxxC_CxxC_SSSS"/>
    <property type="match status" value="1"/>
</dbReference>
<evidence type="ECO:0000256" key="1">
    <source>
        <dbReference type="SAM" id="MobiDB-lite"/>
    </source>
</evidence>
<sequence length="89" mass="10326">MPLYEFECDNCGVFEAWRTIALRDEAPNCPTCEGESKRIFSVPHFNLSSASVFLKGKQTSEPKVEKREKEPSPPRYQSHKRDRPWMVGH</sequence>
<keyword evidence="4" id="KW-1185">Reference proteome</keyword>
<dbReference type="EMBL" id="CP042326">
    <property type="protein sequence ID" value="QDZ40072.1"/>
    <property type="molecule type" value="Genomic_DNA"/>
</dbReference>
<name>A0A5B8NLD0_9CHRO</name>
<evidence type="ECO:0000259" key="2">
    <source>
        <dbReference type="SMART" id="SM00834"/>
    </source>
</evidence>
<evidence type="ECO:0000313" key="4">
    <source>
        <dbReference type="Proteomes" id="UP000318453"/>
    </source>
</evidence>
<feature type="compositionally biased region" description="Basic and acidic residues" evidence="1">
    <location>
        <begin position="58"/>
        <end position="72"/>
    </location>
</feature>
<dbReference type="RefSeq" id="WP_146295727.1">
    <property type="nucleotide sequence ID" value="NZ_CP042326.1"/>
</dbReference>
<dbReference type="OrthoDB" id="9813321at2"/>
<dbReference type="InterPro" id="IPR013429">
    <property type="entry name" value="Regulatory_FmdB_Zinc_ribbon"/>
</dbReference>
<proteinExistence type="predicted"/>
<dbReference type="KEGG" id="enn:FRE64_09035"/>
<feature type="domain" description="Putative regulatory protein FmdB zinc ribbon" evidence="2">
    <location>
        <begin position="1"/>
        <end position="41"/>
    </location>
</feature>
<dbReference type="Proteomes" id="UP000318453">
    <property type="component" value="Chromosome"/>
</dbReference>
<protein>
    <submittedName>
        <fullName evidence="3">Zinc ribbon domain-containing protein</fullName>
    </submittedName>
</protein>
<feature type="region of interest" description="Disordered" evidence="1">
    <location>
        <begin position="55"/>
        <end position="89"/>
    </location>
</feature>
<accession>A0A5B8NLD0</accession>
<gene>
    <name evidence="3" type="ORF">FRE64_09035</name>
</gene>
<dbReference type="AlphaFoldDB" id="A0A5B8NLD0"/>
<reference evidence="3" key="1">
    <citation type="submission" date="2019-08" db="EMBL/GenBank/DDBJ databases">
        <title>Carotenoids and Carotenoid Binding Proteins in the Halophilic Cyanobacterium Euhalothece sp. ZM00.</title>
        <authorList>
            <person name="Cho S.M."/>
            <person name="Song J.Y."/>
            <person name="Park Y.-I."/>
        </authorList>
    </citation>
    <scope>NUCLEOTIDE SEQUENCE [LARGE SCALE GENOMIC DNA]</scope>
    <source>
        <strain evidence="3">Z-M001</strain>
    </source>
</reference>
<evidence type="ECO:0000313" key="3">
    <source>
        <dbReference type="EMBL" id="QDZ40072.1"/>
    </source>
</evidence>
<dbReference type="Pfam" id="PF09723">
    <property type="entry name" value="Zn_ribbon_8"/>
    <property type="match status" value="1"/>
</dbReference>
<organism evidence="3 4">
    <name type="scientific">Euhalothece natronophila Z-M001</name>
    <dbReference type="NCBI Taxonomy" id="522448"/>
    <lineage>
        <taxon>Bacteria</taxon>
        <taxon>Bacillati</taxon>
        <taxon>Cyanobacteriota</taxon>
        <taxon>Cyanophyceae</taxon>
        <taxon>Oscillatoriophycideae</taxon>
        <taxon>Chroococcales</taxon>
        <taxon>Halothecacae</taxon>
        <taxon>Halothece cluster</taxon>
        <taxon>Euhalothece</taxon>
    </lineage>
</organism>
<dbReference type="SMART" id="SM00834">
    <property type="entry name" value="CxxC_CXXC_SSSS"/>
    <property type="match status" value="1"/>
</dbReference>